<dbReference type="Gene3D" id="2.40.170.20">
    <property type="entry name" value="TonB-dependent receptor, beta-barrel domain"/>
    <property type="match status" value="1"/>
</dbReference>
<keyword evidence="12 18" id="KW-0675">Receptor</keyword>
<evidence type="ECO:0000256" key="3">
    <source>
        <dbReference type="ARBA" id="ARBA00022448"/>
    </source>
</evidence>
<comment type="similarity">
    <text evidence="2 14 15">Belongs to the TonB-dependent receptor family.</text>
</comment>
<dbReference type="Gene3D" id="3.55.50.30">
    <property type="match status" value="1"/>
</dbReference>
<evidence type="ECO:0000313" key="18">
    <source>
        <dbReference type="EMBL" id="OZI72317.1"/>
    </source>
</evidence>
<feature type="chain" id="PRO_5012831067" evidence="16">
    <location>
        <begin position="21"/>
        <end position="783"/>
    </location>
</feature>
<evidence type="ECO:0000256" key="15">
    <source>
        <dbReference type="RuleBase" id="RU003357"/>
    </source>
</evidence>
<dbReference type="FunFam" id="2.170.130.10:FF:000010">
    <property type="entry name" value="Ferripyoverdine receptor"/>
    <property type="match status" value="1"/>
</dbReference>
<evidence type="ECO:0000256" key="6">
    <source>
        <dbReference type="ARBA" id="ARBA00022692"/>
    </source>
</evidence>
<dbReference type="Pfam" id="PF00593">
    <property type="entry name" value="TonB_dep_Rec_b-barrel"/>
    <property type="match status" value="1"/>
</dbReference>
<dbReference type="GO" id="GO:0009279">
    <property type="term" value="C:cell outer membrane"/>
    <property type="evidence" value="ECO:0007669"/>
    <property type="project" value="UniProtKB-SubCell"/>
</dbReference>
<evidence type="ECO:0000256" key="16">
    <source>
        <dbReference type="SAM" id="SignalP"/>
    </source>
</evidence>
<keyword evidence="19" id="KW-1185">Reference proteome</keyword>
<evidence type="ECO:0000256" key="10">
    <source>
        <dbReference type="ARBA" id="ARBA00023077"/>
    </source>
</evidence>
<dbReference type="GO" id="GO:0015891">
    <property type="term" value="P:siderophore transport"/>
    <property type="evidence" value="ECO:0007669"/>
    <property type="project" value="InterPro"/>
</dbReference>
<dbReference type="InterPro" id="IPR011662">
    <property type="entry name" value="Secretin/TonB_short_N"/>
</dbReference>
<dbReference type="EMBL" id="NEVU01000003">
    <property type="protein sequence ID" value="OZI72317.1"/>
    <property type="molecule type" value="Genomic_DNA"/>
</dbReference>
<sequence>MLCSALSSALILAASGPAHAQSAHSVVITGGPLAAVLANYAAAVGVQLIFDPAQLAGRSSGGLTGSVDTQEGFNRLLAGSGFQARPDGAGSYVLSRLSSVSELPAVTVTGRAAPGVTEGSGSYASNALTLGKGTQTLREIPQSVSVVTRQQMDDQNMNSLSDAMRNVTGITVETLSAGAGISGYISRGYAMDTVQVDGMSMPAGSGDLSTGLDLAVYDRIEVLRGPSGLYQGTGEPGGTINLVRKRPLQDFAFSAQTSVGSWDYYRAVADLSTPFDSEGKVRGRFVAGYDDRGSFMSRVKSEHPVFYGVVEADIAPRTTVAAGFAWQRNRSTPSFGLPAYADGSLLDVKRATNLSADWNRIEEETTEIFADLEHRLDGGGRIKASVFHRDIDNPVRNTTWSNSAVNPVTGDTNLIAWSYRNHWKTTGGDVNLNLPVDLFGREHSLLIGADYRHTIKDFSYGGGTVYPSNIYNPVTSFPQPEMDRVNGSLGRVTQFGLYTRANVQLADAWKLIAGARLSWWKNDARNNNFYFDDFSQNIDRIDARTSPYAGLIYDFTPQWSAYVSYTSIFQPQTDTTAQGSTLKPRTGRQIETGVKGELLDGRLNTHAALFQIVDRNRAMTDPDNPYFSVAAGKVRSQGFETEVSGSPFPGWDVIAGYAYTDTKYLEAPDSTKGQTFSAITPRHAISLWTRYHFRQPALQGFSVGAGVRFNSGFYEESDDVRWKQGSFTTVSAQIGYRYDKHLEATLTVDNLFDRVYYEKLGGESRQNYYGQPRSVMLTMRYQY</sequence>
<evidence type="ECO:0000256" key="9">
    <source>
        <dbReference type="ARBA" id="ARBA00023065"/>
    </source>
</evidence>
<keyword evidence="7 16" id="KW-0732">Signal</keyword>
<evidence type="ECO:0000256" key="2">
    <source>
        <dbReference type="ARBA" id="ARBA00009810"/>
    </source>
</evidence>
<dbReference type="GO" id="GO:0015344">
    <property type="term" value="F:siderophore uptake transmembrane transporter activity"/>
    <property type="evidence" value="ECO:0007669"/>
    <property type="project" value="TreeGrafter"/>
</dbReference>
<dbReference type="Pfam" id="PF07715">
    <property type="entry name" value="Plug"/>
    <property type="match status" value="1"/>
</dbReference>
<evidence type="ECO:0000256" key="13">
    <source>
        <dbReference type="ARBA" id="ARBA00023237"/>
    </source>
</evidence>
<keyword evidence="8" id="KW-0408">Iron</keyword>
<keyword evidence="9" id="KW-0406">Ion transport</keyword>
<accession>A0A261VEP9</accession>
<dbReference type="InterPro" id="IPR000531">
    <property type="entry name" value="Beta-barrel_TonB"/>
</dbReference>
<dbReference type="InterPro" id="IPR037066">
    <property type="entry name" value="Plug_dom_sf"/>
</dbReference>
<gene>
    <name evidence="18" type="ORF">CAL22_16220</name>
</gene>
<comment type="caution">
    <text evidence="18">The sequence shown here is derived from an EMBL/GenBank/DDBJ whole genome shotgun (WGS) entry which is preliminary data.</text>
</comment>
<dbReference type="NCBIfam" id="TIGR01783">
    <property type="entry name" value="TonB-siderophor"/>
    <property type="match status" value="1"/>
</dbReference>
<evidence type="ECO:0000256" key="8">
    <source>
        <dbReference type="ARBA" id="ARBA00023004"/>
    </source>
</evidence>
<dbReference type="InterPro" id="IPR036942">
    <property type="entry name" value="Beta-barrel_TonB_sf"/>
</dbReference>
<dbReference type="PROSITE" id="PS52016">
    <property type="entry name" value="TONB_DEPENDENT_REC_3"/>
    <property type="match status" value="1"/>
</dbReference>
<dbReference type="OrthoDB" id="8533686at2"/>
<evidence type="ECO:0000256" key="14">
    <source>
        <dbReference type="PROSITE-ProRule" id="PRU01360"/>
    </source>
</evidence>
<feature type="signal peptide" evidence="16">
    <location>
        <begin position="1"/>
        <end position="20"/>
    </location>
</feature>
<keyword evidence="13 14" id="KW-0998">Cell outer membrane</keyword>
<dbReference type="PANTHER" id="PTHR32552">
    <property type="entry name" value="FERRICHROME IRON RECEPTOR-RELATED"/>
    <property type="match status" value="1"/>
</dbReference>
<evidence type="ECO:0000256" key="1">
    <source>
        <dbReference type="ARBA" id="ARBA00004571"/>
    </source>
</evidence>
<dbReference type="InterPro" id="IPR012910">
    <property type="entry name" value="Plug_dom"/>
</dbReference>
<evidence type="ECO:0000256" key="11">
    <source>
        <dbReference type="ARBA" id="ARBA00023136"/>
    </source>
</evidence>
<evidence type="ECO:0000256" key="12">
    <source>
        <dbReference type="ARBA" id="ARBA00023170"/>
    </source>
</evidence>
<name>A0A261VEP9_9BORD</name>
<dbReference type="InterPro" id="IPR039426">
    <property type="entry name" value="TonB-dep_rcpt-like"/>
</dbReference>
<evidence type="ECO:0000256" key="5">
    <source>
        <dbReference type="ARBA" id="ARBA00022496"/>
    </source>
</evidence>
<dbReference type="SUPFAM" id="SSF56935">
    <property type="entry name" value="Porins"/>
    <property type="match status" value="1"/>
</dbReference>
<dbReference type="GO" id="GO:0038023">
    <property type="term" value="F:signaling receptor activity"/>
    <property type="evidence" value="ECO:0007669"/>
    <property type="project" value="InterPro"/>
</dbReference>
<evidence type="ECO:0000313" key="19">
    <source>
        <dbReference type="Proteomes" id="UP000216429"/>
    </source>
</evidence>
<keyword evidence="5" id="KW-0410">Iron transport</keyword>
<comment type="subcellular location">
    <subcellularLocation>
        <location evidence="1 14">Cell outer membrane</location>
        <topology evidence="1 14">Multi-pass membrane protein</topology>
    </subcellularLocation>
</comment>
<proteinExistence type="inferred from homology"/>
<keyword evidence="3 14" id="KW-0813">Transport</keyword>
<dbReference type="Gene3D" id="2.170.130.10">
    <property type="entry name" value="TonB-dependent receptor, plug domain"/>
    <property type="match status" value="1"/>
</dbReference>
<evidence type="ECO:0000256" key="7">
    <source>
        <dbReference type="ARBA" id="ARBA00022729"/>
    </source>
</evidence>
<dbReference type="AlphaFoldDB" id="A0A261VEP9"/>
<evidence type="ECO:0000256" key="4">
    <source>
        <dbReference type="ARBA" id="ARBA00022452"/>
    </source>
</evidence>
<reference evidence="19" key="1">
    <citation type="submission" date="2017-05" db="EMBL/GenBank/DDBJ databases">
        <title>Complete and WGS of Bordetella genogroups.</title>
        <authorList>
            <person name="Spilker T."/>
            <person name="Lipuma J."/>
        </authorList>
    </citation>
    <scope>NUCLEOTIDE SEQUENCE [LARGE SCALE GENOMIC DNA]</scope>
    <source>
        <strain evidence="19">AU6712</strain>
    </source>
</reference>
<dbReference type="PANTHER" id="PTHR32552:SF74">
    <property type="entry name" value="HYDROXAMATE SIDEROPHORE RECEPTOR FHUE"/>
    <property type="match status" value="1"/>
</dbReference>
<dbReference type="SMART" id="SM00965">
    <property type="entry name" value="STN"/>
    <property type="match status" value="1"/>
</dbReference>
<keyword evidence="4 14" id="KW-1134">Transmembrane beta strand</keyword>
<dbReference type="Pfam" id="PF07660">
    <property type="entry name" value="STN"/>
    <property type="match status" value="1"/>
</dbReference>
<feature type="domain" description="Secretin/TonB short N-terminal" evidence="17">
    <location>
        <begin position="46"/>
        <end position="97"/>
    </location>
</feature>
<keyword evidence="10 15" id="KW-0798">TonB box</keyword>
<keyword evidence="11 14" id="KW-0472">Membrane</keyword>
<dbReference type="InterPro" id="IPR010105">
    <property type="entry name" value="TonB_sidphr_rcpt"/>
</dbReference>
<organism evidence="18 19">
    <name type="scientific">Bordetella genomosp. 12</name>
    <dbReference type="NCBI Taxonomy" id="463035"/>
    <lineage>
        <taxon>Bacteria</taxon>
        <taxon>Pseudomonadati</taxon>
        <taxon>Pseudomonadota</taxon>
        <taxon>Betaproteobacteria</taxon>
        <taxon>Burkholderiales</taxon>
        <taxon>Alcaligenaceae</taxon>
        <taxon>Bordetella</taxon>
    </lineage>
</organism>
<dbReference type="Proteomes" id="UP000216429">
    <property type="component" value="Unassembled WGS sequence"/>
</dbReference>
<protein>
    <submittedName>
        <fullName evidence="18">TonB-dependent siderophore receptor</fullName>
    </submittedName>
</protein>
<dbReference type="CDD" id="cd01347">
    <property type="entry name" value="ligand_gated_channel"/>
    <property type="match status" value="1"/>
</dbReference>
<evidence type="ECO:0000259" key="17">
    <source>
        <dbReference type="SMART" id="SM00965"/>
    </source>
</evidence>
<keyword evidence="6 14" id="KW-0812">Transmembrane</keyword>